<feature type="compositionally biased region" description="Low complexity" evidence="1">
    <location>
        <begin position="39"/>
        <end position="54"/>
    </location>
</feature>
<name>A0AAV2REL2_MEGNR</name>
<protein>
    <submittedName>
        <fullName evidence="2">Uncharacterized protein</fullName>
    </submittedName>
</protein>
<feature type="compositionally biased region" description="Basic and acidic residues" evidence="1">
    <location>
        <begin position="90"/>
        <end position="105"/>
    </location>
</feature>
<keyword evidence="3" id="KW-1185">Reference proteome</keyword>
<reference evidence="2 3" key="1">
    <citation type="submission" date="2024-05" db="EMBL/GenBank/DDBJ databases">
        <authorList>
            <person name="Wallberg A."/>
        </authorList>
    </citation>
    <scope>NUCLEOTIDE SEQUENCE [LARGE SCALE GENOMIC DNA]</scope>
</reference>
<feature type="region of interest" description="Disordered" evidence="1">
    <location>
        <begin position="39"/>
        <end position="105"/>
    </location>
</feature>
<gene>
    <name evidence="2" type="ORF">MNOR_LOCUS23371</name>
</gene>
<dbReference type="EMBL" id="CAXKWB010020520">
    <property type="protein sequence ID" value="CAL4122649.1"/>
    <property type="molecule type" value="Genomic_DNA"/>
</dbReference>
<dbReference type="Proteomes" id="UP001497623">
    <property type="component" value="Unassembled WGS sequence"/>
</dbReference>
<sequence length="105" mass="11673">NIWYLHRPKQNFTECEVRNPVISLCQNIPNFLLTMASSLSSDSESDLDTSNSNSYDGQDSSDVNDNDGIMKPYSFEPEKPDTAGDDSSDCEAKTDGRLADKAKSW</sequence>
<feature type="non-terminal residue" evidence="2">
    <location>
        <position position="1"/>
    </location>
</feature>
<evidence type="ECO:0000256" key="1">
    <source>
        <dbReference type="SAM" id="MobiDB-lite"/>
    </source>
</evidence>
<comment type="caution">
    <text evidence="2">The sequence shown here is derived from an EMBL/GenBank/DDBJ whole genome shotgun (WGS) entry which is preliminary data.</text>
</comment>
<evidence type="ECO:0000313" key="2">
    <source>
        <dbReference type="EMBL" id="CAL4122649.1"/>
    </source>
</evidence>
<accession>A0AAV2REL2</accession>
<organism evidence="2 3">
    <name type="scientific">Meganyctiphanes norvegica</name>
    <name type="common">Northern krill</name>
    <name type="synonym">Thysanopoda norvegica</name>
    <dbReference type="NCBI Taxonomy" id="48144"/>
    <lineage>
        <taxon>Eukaryota</taxon>
        <taxon>Metazoa</taxon>
        <taxon>Ecdysozoa</taxon>
        <taxon>Arthropoda</taxon>
        <taxon>Crustacea</taxon>
        <taxon>Multicrustacea</taxon>
        <taxon>Malacostraca</taxon>
        <taxon>Eumalacostraca</taxon>
        <taxon>Eucarida</taxon>
        <taxon>Euphausiacea</taxon>
        <taxon>Euphausiidae</taxon>
        <taxon>Meganyctiphanes</taxon>
    </lineage>
</organism>
<evidence type="ECO:0000313" key="3">
    <source>
        <dbReference type="Proteomes" id="UP001497623"/>
    </source>
</evidence>
<dbReference type="AlphaFoldDB" id="A0AAV2REL2"/>
<proteinExistence type="predicted"/>